<name>A0A7W3TAD6_9ACTN</name>
<dbReference type="RefSeq" id="WP_143618060.1">
    <property type="nucleotide sequence ID" value="NZ_VJYJ02000078.1"/>
</dbReference>
<reference evidence="2" key="1">
    <citation type="submission" date="2019-10" db="EMBL/GenBank/DDBJ databases">
        <title>Streptomyces sp. nov., a novel actinobacterium isolated from alkaline environment.</title>
        <authorList>
            <person name="Golinska P."/>
        </authorList>
    </citation>
    <scope>NUCLEOTIDE SEQUENCE [LARGE SCALE GENOMIC DNA]</scope>
    <source>
        <strain evidence="2">DSM 42118</strain>
    </source>
</reference>
<dbReference type="EMBL" id="VKHT01000045">
    <property type="protein sequence ID" value="MBB0243143.1"/>
    <property type="molecule type" value="Genomic_DNA"/>
</dbReference>
<protein>
    <submittedName>
        <fullName evidence="1">Type II toxin-antitoxin system HicA family toxin</fullName>
    </submittedName>
</protein>
<evidence type="ECO:0000313" key="1">
    <source>
        <dbReference type="EMBL" id="MBB0243143.1"/>
    </source>
</evidence>
<dbReference type="Proteomes" id="UP000538929">
    <property type="component" value="Unassembled WGS sequence"/>
</dbReference>
<comment type="caution">
    <text evidence="1">The sequence shown here is derived from an EMBL/GenBank/DDBJ whole genome shotgun (WGS) entry which is preliminary data.</text>
</comment>
<organism evidence="1 2">
    <name type="scientific">Streptomyces alkaliphilus</name>
    <dbReference type="NCBI Taxonomy" id="1472722"/>
    <lineage>
        <taxon>Bacteria</taxon>
        <taxon>Bacillati</taxon>
        <taxon>Actinomycetota</taxon>
        <taxon>Actinomycetes</taxon>
        <taxon>Kitasatosporales</taxon>
        <taxon>Streptomycetaceae</taxon>
        <taxon>Streptomyces</taxon>
    </lineage>
</organism>
<dbReference type="Gene3D" id="3.30.920.30">
    <property type="entry name" value="Hypothetical protein"/>
    <property type="match status" value="1"/>
</dbReference>
<keyword evidence="2" id="KW-1185">Reference proteome</keyword>
<sequence>MKRRELIRTLNMLAAEKGVRFALERQGKHEIWSFGPLTIPVPRHNEIAEGTAKAIIQRAQDVES</sequence>
<accession>A0A7W3TAD6</accession>
<dbReference type="InterPro" id="IPR038570">
    <property type="entry name" value="HicA_sf"/>
</dbReference>
<evidence type="ECO:0000313" key="2">
    <source>
        <dbReference type="Proteomes" id="UP000538929"/>
    </source>
</evidence>
<dbReference type="SUPFAM" id="SSF54786">
    <property type="entry name" value="YcfA/nrd intein domain"/>
    <property type="match status" value="1"/>
</dbReference>
<gene>
    <name evidence="1" type="ORF">FNQ90_03200</name>
</gene>
<dbReference type="AlphaFoldDB" id="A0A7W3TAD6"/>
<dbReference type="OrthoDB" id="9799039at2"/>
<proteinExistence type="predicted"/>